<name>A0A0N8KNC1_9CYAN</name>
<dbReference type="Proteomes" id="UP000050465">
    <property type="component" value="Unassembled WGS sequence"/>
</dbReference>
<proteinExistence type="predicted"/>
<sequence length="305" mass="33677">MQKSPHLINAAELCQQLNQSQSDKIVVIDTRFSLSALELGHAQYLSGHIPGAYYLSLNQDLSSPVQSHGGRHPLPNWDDFAETLSRLGICSTPSDDPTQVVIYDDSRFAFAARLWWMLRYLGHEKVAILDGGITAWKQAKYPLSTKIPAAKNGNFQPHPQPDWIVDVETLRQRKDLPGVVVIDSRSPERFRGEVEPIDPVAGSIPGAVNFFWQQNTTETGQIKSTQELARQMANLGIAPSLNDSITHSINGPSVDNSDSSPEVIFYCGSGVTACVNLFALVVAGHPMYRLYPGGWSDWCSYLPQD</sequence>
<feature type="domain" description="Rhodanese" evidence="3">
    <location>
        <begin position="21"/>
        <end position="145"/>
    </location>
</feature>
<dbReference type="STRING" id="1666911.HLUCCA11_07880"/>
<dbReference type="Pfam" id="PF00581">
    <property type="entry name" value="Rhodanese"/>
    <property type="match status" value="2"/>
</dbReference>
<dbReference type="InterPro" id="IPR001763">
    <property type="entry name" value="Rhodanese-like_dom"/>
</dbReference>
<reference evidence="4 5" key="1">
    <citation type="submission" date="2015-09" db="EMBL/GenBank/DDBJ databases">
        <title>Identification and resolution of microdiversity through metagenomic sequencing of parallel consortia.</title>
        <authorList>
            <person name="Nelson W.C."/>
            <person name="Romine M.F."/>
            <person name="Lindemann S.R."/>
        </authorList>
    </citation>
    <scope>NUCLEOTIDE SEQUENCE [LARGE SCALE GENOMIC DNA]</scope>
    <source>
        <strain evidence="4">Ana</strain>
    </source>
</reference>
<dbReference type="AlphaFoldDB" id="A0A0N8KNC1"/>
<dbReference type="GO" id="GO:0004792">
    <property type="term" value="F:thiosulfate-cyanide sulfurtransferase activity"/>
    <property type="evidence" value="ECO:0007669"/>
    <property type="project" value="InterPro"/>
</dbReference>
<dbReference type="PROSITE" id="PS50206">
    <property type="entry name" value="RHODANESE_3"/>
    <property type="match status" value="2"/>
</dbReference>
<keyword evidence="1 4" id="KW-0808">Transferase</keyword>
<dbReference type="CDD" id="cd01448">
    <property type="entry name" value="TST_Repeat_1"/>
    <property type="match status" value="1"/>
</dbReference>
<accession>A0A0N8KNC1</accession>
<evidence type="ECO:0000256" key="1">
    <source>
        <dbReference type="ARBA" id="ARBA00022679"/>
    </source>
</evidence>
<protein>
    <submittedName>
        <fullName evidence="4">Thiosulfate/3-mercaptopyruvate sulfurtransferase SseA</fullName>
    </submittedName>
</protein>
<feature type="domain" description="Rhodanese" evidence="3">
    <location>
        <begin position="175"/>
        <end position="300"/>
    </location>
</feature>
<evidence type="ECO:0000256" key="2">
    <source>
        <dbReference type="ARBA" id="ARBA00022737"/>
    </source>
</evidence>
<dbReference type="InterPro" id="IPR001307">
    <property type="entry name" value="Thiosulphate_STrfase_CS"/>
</dbReference>
<dbReference type="PANTHER" id="PTHR11364:SF27">
    <property type="entry name" value="SULFURTRANSFERASE"/>
    <property type="match status" value="1"/>
</dbReference>
<dbReference type="PANTHER" id="PTHR11364">
    <property type="entry name" value="THIOSULFATE SULFERTANSFERASE"/>
    <property type="match status" value="1"/>
</dbReference>
<keyword evidence="2" id="KW-0677">Repeat</keyword>
<evidence type="ECO:0000313" key="5">
    <source>
        <dbReference type="Proteomes" id="UP000050465"/>
    </source>
</evidence>
<organism evidence="4 5">
    <name type="scientific">Phormidesmis priestleyi Ana</name>
    <dbReference type="NCBI Taxonomy" id="1666911"/>
    <lineage>
        <taxon>Bacteria</taxon>
        <taxon>Bacillati</taxon>
        <taxon>Cyanobacteriota</taxon>
        <taxon>Cyanophyceae</taxon>
        <taxon>Leptolyngbyales</taxon>
        <taxon>Leptolyngbyaceae</taxon>
        <taxon>Phormidesmis</taxon>
    </lineage>
</organism>
<dbReference type="InterPro" id="IPR036873">
    <property type="entry name" value="Rhodanese-like_dom_sf"/>
</dbReference>
<dbReference type="CDD" id="cd01449">
    <property type="entry name" value="TST_Repeat_2"/>
    <property type="match status" value="1"/>
</dbReference>
<evidence type="ECO:0000313" key="4">
    <source>
        <dbReference type="EMBL" id="KPQ36122.1"/>
    </source>
</evidence>
<dbReference type="EMBL" id="LJZR01000008">
    <property type="protein sequence ID" value="KPQ36122.1"/>
    <property type="molecule type" value="Genomic_DNA"/>
</dbReference>
<dbReference type="Gene3D" id="3.40.250.10">
    <property type="entry name" value="Rhodanese-like domain"/>
    <property type="match status" value="2"/>
</dbReference>
<evidence type="ECO:0000259" key="3">
    <source>
        <dbReference type="PROSITE" id="PS50206"/>
    </source>
</evidence>
<comment type="caution">
    <text evidence="4">The sequence shown here is derived from an EMBL/GenBank/DDBJ whole genome shotgun (WGS) entry which is preliminary data.</text>
</comment>
<dbReference type="PATRIC" id="fig|1666911.3.peg.3887"/>
<gene>
    <name evidence="4" type="primary">sseA</name>
    <name evidence="4" type="ORF">HLUCCA11_07880</name>
</gene>
<dbReference type="InterPro" id="IPR045078">
    <property type="entry name" value="TST/MPST-like"/>
</dbReference>
<dbReference type="SMART" id="SM00450">
    <property type="entry name" value="RHOD"/>
    <property type="match status" value="2"/>
</dbReference>
<dbReference type="SUPFAM" id="SSF52821">
    <property type="entry name" value="Rhodanese/Cell cycle control phosphatase"/>
    <property type="match status" value="2"/>
</dbReference>
<dbReference type="PROSITE" id="PS00380">
    <property type="entry name" value="RHODANESE_1"/>
    <property type="match status" value="1"/>
</dbReference>
<keyword evidence="4" id="KW-0670">Pyruvate</keyword>